<dbReference type="InterPro" id="IPR028098">
    <property type="entry name" value="Glyco_trans_4-like_N"/>
</dbReference>
<keyword evidence="4" id="KW-1185">Reference proteome</keyword>
<dbReference type="OrthoDB" id="9775208at2"/>
<evidence type="ECO:0000259" key="2">
    <source>
        <dbReference type="Pfam" id="PF13439"/>
    </source>
</evidence>
<dbReference type="RefSeq" id="WP_153115849.1">
    <property type="nucleotide sequence ID" value="NZ_JACIGE010000002.1"/>
</dbReference>
<dbReference type="GO" id="GO:0016757">
    <property type="term" value="F:glycosyltransferase activity"/>
    <property type="evidence" value="ECO:0007669"/>
    <property type="project" value="InterPro"/>
</dbReference>
<sequence>MLTRPARVFHVITGLGDGGAEAVLYRLCQADSAAMHQVVSLMDAGKYGPLLEDAGVRVHCLNMPRGKVSAKGLLQLWRLLRAERPDIVQTWMYHADLIGGTLARMAGVRRVFWGVRHSTLEAGKSRRATMLVARINAWLSSAVPTGIVCCAQKAREVHLALGFAAERLLVIPNGYDLSRFRPDTVARVRLRSELGVGDQTPLLGMVGRFDPQKDHENLFRALAFLKQRGVQFCCVLVGRGMDQGNTALCARLEQYDLQAEVVLLGQRSDVPSVMSALDLHLLSSSAEAFPNVLAEAMACGTPCVTTDVGDAAAIVGETGWVVPPLRPERLADAINTALLARSDLDAWVLRCKSARQRVGDNFSMEKMVAAYHAVWQDLG</sequence>
<gene>
    <name evidence="3" type="ORF">GGD90_000661</name>
</gene>
<dbReference type="Pfam" id="PF00534">
    <property type="entry name" value="Glycos_transf_1"/>
    <property type="match status" value="1"/>
</dbReference>
<accession>A0A840FWZ4</accession>
<proteinExistence type="predicted"/>
<dbReference type="Proteomes" id="UP000587070">
    <property type="component" value="Unassembled WGS sequence"/>
</dbReference>
<feature type="domain" description="Glycosyltransferase subfamily 4-like N-terminal" evidence="2">
    <location>
        <begin position="18"/>
        <end position="179"/>
    </location>
</feature>
<organism evidence="3 4">
    <name type="scientific">Rhodocyclus tenuis</name>
    <name type="common">Rhodospirillum tenue</name>
    <dbReference type="NCBI Taxonomy" id="1066"/>
    <lineage>
        <taxon>Bacteria</taxon>
        <taxon>Pseudomonadati</taxon>
        <taxon>Pseudomonadota</taxon>
        <taxon>Betaproteobacteria</taxon>
        <taxon>Rhodocyclales</taxon>
        <taxon>Rhodocyclaceae</taxon>
        <taxon>Rhodocyclus</taxon>
    </lineage>
</organism>
<evidence type="ECO:0000259" key="1">
    <source>
        <dbReference type="Pfam" id="PF00534"/>
    </source>
</evidence>
<dbReference type="PANTHER" id="PTHR12526:SF630">
    <property type="entry name" value="GLYCOSYLTRANSFERASE"/>
    <property type="match status" value="1"/>
</dbReference>
<comment type="caution">
    <text evidence="3">The sequence shown here is derived from an EMBL/GenBank/DDBJ whole genome shotgun (WGS) entry which is preliminary data.</text>
</comment>
<evidence type="ECO:0000313" key="4">
    <source>
        <dbReference type="Proteomes" id="UP000587070"/>
    </source>
</evidence>
<dbReference type="SUPFAM" id="SSF53756">
    <property type="entry name" value="UDP-Glycosyltransferase/glycogen phosphorylase"/>
    <property type="match status" value="1"/>
</dbReference>
<protein>
    <submittedName>
        <fullName evidence="3">Glycosyltransferase involved in cell wall biosynthesis</fullName>
    </submittedName>
</protein>
<dbReference type="Pfam" id="PF13439">
    <property type="entry name" value="Glyco_transf_4"/>
    <property type="match status" value="1"/>
</dbReference>
<name>A0A840FWZ4_RHOTE</name>
<keyword evidence="3" id="KW-0808">Transferase</keyword>
<dbReference type="InterPro" id="IPR001296">
    <property type="entry name" value="Glyco_trans_1"/>
</dbReference>
<dbReference type="Gene3D" id="3.40.50.2000">
    <property type="entry name" value="Glycogen Phosphorylase B"/>
    <property type="match status" value="2"/>
</dbReference>
<dbReference type="EMBL" id="JACIGE010000002">
    <property type="protein sequence ID" value="MBB4246304.1"/>
    <property type="molecule type" value="Genomic_DNA"/>
</dbReference>
<dbReference type="PANTHER" id="PTHR12526">
    <property type="entry name" value="GLYCOSYLTRANSFERASE"/>
    <property type="match status" value="1"/>
</dbReference>
<feature type="domain" description="Glycosyl transferase family 1" evidence="1">
    <location>
        <begin position="191"/>
        <end position="341"/>
    </location>
</feature>
<reference evidence="3 4" key="1">
    <citation type="submission" date="2020-08" db="EMBL/GenBank/DDBJ databases">
        <title>Genome sequencing of Purple Non-Sulfur Bacteria from various extreme environments.</title>
        <authorList>
            <person name="Mayer M."/>
        </authorList>
    </citation>
    <scope>NUCLEOTIDE SEQUENCE [LARGE SCALE GENOMIC DNA]</scope>
    <source>
        <strain evidence="3 4">2761</strain>
    </source>
</reference>
<dbReference type="AlphaFoldDB" id="A0A840FWZ4"/>
<evidence type="ECO:0000313" key="3">
    <source>
        <dbReference type="EMBL" id="MBB4246304.1"/>
    </source>
</evidence>
<dbReference type="CDD" id="cd03807">
    <property type="entry name" value="GT4_WbnK-like"/>
    <property type="match status" value="1"/>
</dbReference>